<reference evidence="1" key="1">
    <citation type="submission" date="2022-08" db="EMBL/GenBank/DDBJ databases">
        <title>Alicyclobacillus dauci DSM2870, complete genome.</title>
        <authorList>
            <person name="Wang Q."/>
            <person name="Cai R."/>
            <person name="Wang Z."/>
        </authorList>
    </citation>
    <scope>NUCLEOTIDE SEQUENCE</scope>
    <source>
        <strain evidence="1">DSM 28700</strain>
    </source>
</reference>
<dbReference type="RefSeq" id="WP_268042877.1">
    <property type="nucleotide sequence ID" value="NZ_CP104064.1"/>
</dbReference>
<keyword evidence="2" id="KW-1185">Reference proteome</keyword>
<evidence type="ECO:0000313" key="2">
    <source>
        <dbReference type="Proteomes" id="UP001164803"/>
    </source>
</evidence>
<dbReference type="Proteomes" id="UP001164803">
    <property type="component" value="Chromosome"/>
</dbReference>
<gene>
    <name evidence="1" type="ORF">NZD86_15085</name>
</gene>
<accession>A0ABY6YZT5</accession>
<dbReference type="EMBL" id="CP104064">
    <property type="protein sequence ID" value="WAH35594.1"/>
    <property type="molecule type" value="Genomic_DNA"/>
</dbReference>
<protein>
    <submittedName>
        <fullName evidence="1">Uncharacterized protein</fullName>
    </submittedName>
</protein>
<proteinExistence type="predicted"/>
<organism evidence="1 2">
    <name type="scientific">Alicyclobacillus dauci</name>
    <dbReference type="NCBI Taxonomy" id="1475485"/>
    <lineage>
        <taxon>Bacteria</taxon>
        <taxon>Bacillati</taxon>
        <taxon>Bacillota</taxon>
        <taxon>Bacilli</taxon>
        <taxon>Bacillales</taxon>
        <taxon>Alicyclobacillaceae</taxon>
        <taxon>Alicyclobacillus</taxon>
    </lineage>
</organism>
<evidence type="ECO:0000313" key="1">
    <source>
        <dbReference type="EMBL" id="WAH35594.1"/>
    </source>
</evidence>
<sequence length="212" mass="24308">MSKYEEQIYNCLNPVAELLDKTTNPLHIAILENFRRHVHLEGAGLFDQIIASDMMVDNPTYRVTWGTDPVVIQGKEGVVGFYNIAAKSLLWHSDDLLAVADWGISDELTFHQLIKGQGLLDLGFEVDDPNKIYHYTSRQVFLWPYDENARLIGEHLYEDKTTVEVTECDPEDIITPERVAQIHRECLAKLEATKPEKYWTLETVKNQFGVNS</sequence>
<name>A0ABY6YZT5_9BACL</name>